<name>A0A6N4TGX9_9FIRM</name>
<evidence type="ECO:0000256" key="2">
    <source>
        <dbReference type="ARBA" id="ARBA00022989"/>
    </source>
</evidence>
<keyword evidence="2 3" id="KW-1133">Transmembrane helix</keyword>
<feature type="transmembrane region" description="Helical" evidence="3">
    <location>
        <begin position="12"/>
        <end position="30"/>
    </location>
</feature>
<dbReference type="KEGG" id="aarg:Aargi30884_09460"/>
<reference evidence="5" key="1">
    <citation type="submission" date="2019-05" db="EMBL/GenBank/DDBJ databases">
        <title>Complete genome sequencing of Absiella argi strain JCM 30884.</title>
        <authorList>
            <person name="Sakamoto M."/>
            <person name="Murakami T."/>
            <person name="Mori H."/>
        </authorList>
    </citation>
    <scope>NUCLEOTIDE SEQUENCE [LARGE SCALE GENOMIC DNA]</scope>
    <source>
        <strain evidence="5">JCM 30884</strain>
    </source>
</reference>
<evidence type="ECO:0000256" key="3">
    <source>
        <dbReference type="SAM" id="Phobius"/>
    </source>
</evidence>
<dbReference type="EMBL" id="AP019695">
    <property type="protein sequence ID" value="BBK22043.1"/>
    <property type="molecule type" value="Genomic_DNA"/>
</dbReference>
<feature type="transmembrane region" description="Helical" evidence="3">
    <location>
        <begin position="42"/>
        <end position="66"/>
    </location>
</feature>
<feature type="transmembrane region" description="Helical" evidence="3">
    <location>
        <begin position="101"/>
        <end position="117"/>
    </location>
</feature>
<gene>
    <name evidence="4" type="ORF">Aargi30884_09460</name>
</gene>
<keyword evidence="3" id="KW-0472">Membrane</keyword>
<evidence type="ECO:0000256" key="1">
    <source>
        <dbReference type="ARBA" id="ARBA00022692"/>
    </source>
</evidence>
<dbReference type="GO" id="GO:0016020">
    <property type="term" value="C:membrane"/>
    <property type="evidence" value="ECO:0007669"/>
    <property type="project" value="InterPro"/>
</dbReference>
<dbReference type="PANTHER" id="PTHR37815">
    <property type="entry name" value="UPF0397 PROTEIN BC_2624-RELATED"/>
    <property type="match status" value="1"/>
</dbReference>
<sequence>MKNDTVKELVWSSLGIALVFLATFLLKIPNGIQGYVHMGDGFIMLFSSVLSPLCAVLVAAAGSALADIAGGYAYFALFTLIIKGLEAFLIAKIFQKSKLRFVSYFTGSIVMIFGYFLTDAFINQSWYLALTGIPGNIIQAAVGILIAFLIYPLFISNFKK</sequence>
<feature type="transmembrane region" description="Helical" evidence="3">
    <location>
        <begin position="72"/>
        <end position="94"/>
    </location>
</feature>
<organism evidence="4 5">
    <name type="scientific">Amedibacterium intestinale</name>
    <dbReference type="NCBI Taxonomy" id="2583452"/>
    <lineage>
        <taxon>Bacteria</taxon>
        <taxon>Bacillati</taxon>
        <taxon>Bacillota</taxon>
        <taxon>Erysipelotrichia</taxon>
        <taxon>Erysipelotrichales</taxon>
        <taxon>Erysipelotrichaceae</taxon>
        <taxon>Amedibacterium</taxon>
    </lineage>
</organism>
<evidence type="ECO:0000313" key="4">
    <source>
        <dbReference type="EMBL" id="BBK22043.1"/>
    </source>
</evidence>
<protein>
    <recommendedName>
        <fullName evidence="6">ECF transporter S component</fullName>
    </recommendedName>
</protein>
<dbReference type="Gene3D" id="1.10.1760.20">
    <property type="match status" value="1"/>
</dbReference>
<evidence type="ECO:0000313" key="5">
    <source>
        <dbReference type="Proteomes" id="UP000464754"/>
    </source>
</evidence>
<dbReference type="Proteomes" id="UP000464754">
    <property type="component" value="Chromosome"/>
</dbReference>
<keyword evidence="5" id="KW-1185">Reference proteome</keyword>
<evidence type="ECO:0008006" key="6">
    <source>
        <dbReference type="Google" id="ProtNLM"/>
    </source>
</evidence>
<proteinExistence type="predicted"/>
<dbReference type="Pfam" id="PF07155">
    <property type="entry name" value="ECF-ribofla_trS"/>
    <property type="match status" value="1"/>
</dbReference>
<accession>A0A6N4TGX9</accession>
<dbReference type="RefSeq" id="WP_115715242.1">
    <property type="nucleotide sequence ID" value="NZ_AP019695.1"/>
</dbReference>
<dbReference type="InterPro" id="IPR009825">
    <property type="entry name" value="ECF_substrate-spec-like"/>
</dbReference>
<dbReference type="PANTHER" id="PTHR37815:SF3">
    <property type="entry name" value="UPF0397 PROTEIN SPR0429"/>
    <property type="match status" value="1"/>
</dbReference>
<keyword evidence="1 3" id="KW-0812">Transmembrane</keyword>
<dbReference type="AlphaFoldDB" id="A0A6N4TGX9"/>
<feature type="transmembrane region" description="Helical" evidence="3">
    <location>
        <begin position="137"/>
        <end position="155"/>
    </location>
</feature>